<keyword evidence="5 12" id="KW-1133">Transmembrane helix</keyword>
<dbReference type="GO" id="GO:0120547">
    <property type="term" value="F:heme A synthase activity"/>
    <property type="evidence" value="ECO:0007669"/>
    <property type="project" value="UniProtKB-EC"/>
</dbReference>
<evidence type="ECO:0000256" key="10">
    <source>
        <dbReference type="ARBA" id="ARBA00044501"/>
    </source>
</evidence>
<dbReference type="InterPro" id="IPR023754">
    <property type="entry name" value="HemeA_Synthase_type2"/>
</dbReference>
<sequence length="508" mass="55031">MALLPAVLGAARCRAAHATMSPTLRMLSTSTLRARPTFPATASALGLKASSAAPPRNGFFAQSYLPYGRSFSFFTPSRYASTSAPAAAAAAPEAPPAVEDERVIPRFMPAWLLGCSALVFAIIVIGGLTRLTESGLSITEWNPITGIRPPLTEAEWDIEWDKYRKSPEGILINSDITRSDFKFIFYMEWAHRIAGRALGVLYIVPAVYYCTRYKLPRGLPTTLIALGAGIGLQGLIGWLMVASGLREEIVTNKEVARVSQYRLAAHFGAAVLLYMGMFYTGLALRRDRKHGLQIKSGAAGAAAVEKLATALNSPAVKRYRGFIYVLGAMAFITAISGAFVAGLDAGLIYNEFPYMGEGFHPPKEELLDPRYSKDPDRKDIVWRNMLENPVTAQFDHRVLAVTTATLLIVQHLIARRPSLRLGENALPRSAQRWSAWTAAAALGQVSLGIGALIYLVPLPLAASHQAGAVVVITCIMGLTAAMRRPGRALQALRQAAKSKSQLKPQPKE</sequence>
<keyword evidence="14" id="KW-1185">Reference proteome</keyword>
<evidence type="ECO:0008006" key="15">
    <source>
        <dbReference type="Google" id="ProtNLM"/>
    </source>
</evidence>
<gene>
    <name evidence="13" type="primary">AFG2</name>
    <name evidence="13" type="ORF">CspeluHIS016_0300760</name>
</gene>
<evidence type="ECO:0000256" key="6">
    <source>
        <dbReference type="ARBA" id="ARBA00023002"/>
    </source>
</evidence>
<evidence type="ECO:0000256" key="9">
    <source>
        <dbReference type="ARBA" id="ARBA00023136"/>
    </source>
</evidence>
<keyword evidence="7" id="KW-0408">Iron</keyword>
<keyword evidence="6" id="KW-0560">Oxidoreductase</keyword>
<name>A0AAD3TTJ3_9TREE</name>
<proteinExistence type="predicted"/>
<dbReference type="GO" id="GO:0005743">
    <property type="term" value="C:mitochondrial inner membrane"/>
    <property type="evidence" value="ECO:0007669"/>
    <property type="project" value="TreeGrafter"/>
</dbReference>
<organism evidence="13 14">
    <name type="scientific">Cutaneotrichosporon spelunceum</name>
    <dbReference type="NCBI Taxonomy" id="1672016"/>
    <lineage>
        <taxon>Eukaryota</taxon>
        <taxon>Fungi</taxon>
        <taxon>Dikarya</taxon>
        <taxon>Basidiomycota</taxon>
        <taxon>Agaricomycotina</taxon>
        <taxon>Tremellomycetes</taxon>
        <taxon>Trichosporonales</taxon>
        <taxon>Trichosporonaceae</taxon>
        <taxon>Cutaneotrichosporon</taxon>
    </lineage>
</organism>
<comment type="subcellular location">
    <subcellularLocation>
        <location evidence="2">Membrane</location>
        <topology evidence="2">Multi-pass membrane protein</topology>
    </subcellularLocation>
</comment>
<dbReference type="GO" id="GO:0016653">
    <property type="term" value="F:oxidoreductase activity, acting on NAD(P)H, heme protein as acceptor"/>
    <property type="evidence" value="ECO:0007669"/>
    <property type="project" value="TreeGrafter"/>
</dbReference>
<reference evidence="13" key="2">
    <citation type="submission" date="2023-06" db="EMBL/GenBank/DDBJ databases">
        <authorList>
            <person name="Kobayashi Y."/>
            <person name="Kayamori A."/>
            <person name="Aoki K."/>
            <person name="Shiwa Y."/>
            <person name="Fujita N."/>
            <person name="Sugita T."/>
            <person name="Iwasaki W."/>
            <person name="Tanaka N."/>
            <person name="Takashima M."/>
        </authorList>
    </citation>
    <scope>NUCLEOTIDE SEQUENCE</scope>
    <source>
        <strain evidence="13">HIS016</strain>
    </source>
</reference>
<evidence type="ECO:0000256" key="5">
    <source>
        <dbReference type="ARBA" id="ARBA00022989"/>
    </source>
</evidence>
<feature type="transmembrane region" description="Helical" evidence="12">
    <location>
        <begin position="435"/>
        <end position="456"/>
    </location>
</feature>
<feature type="transmembrane region" description="Helical" evidence="12">
    <location>
        <begin position="322"/>
        <end position="349"/>
    </location>
</feature>
<dbReference type="GO" id="GO:0046872">
    <property type="term" value="F:metal ion binding"/>
    <property type="evidence" value="ECO:0007669"/>
    <property type="project" value="UniProtKB-KW"/>
</dbReference>
<comment type="cofactor">
    <cofactor evidence="1">
        <name>heme b</name>
        <dbReference type="ChEBI" id="CHEBI:60344"/>
    </cofactor>
</comment>
<comment type="catalytic activity">
    <reaction evidence="11">
        <text>Fe(II)-heme o + 2 A + H2O = Fe(II)-heme a + 2 AH2</text>
        <dbReference type="Rhea" id="RHEA:63388"/>
        <dbReference type="ChEBI" id="CHEBI:13193"/>
        <dbReference type="ChEBI" id="CHEBI:15377"/>
        <dbReference type="ChEBI" id="CHEBI:17499"/>
        <dbReference type="ChEBI" id="CHEBI:60530"/>
        <dbReference type="ChEBI" id="CHEBI:61715"/>
        <dbReference type="EC" id="1.17.99.9"/>
    </reaction>
    <physiologicalReaction direction="left-to-right" evidence="11">
        <dbReference type="Rhea" id="RHEA:63389"/>
    </physiologicalReaction>
</comment>
<evidence type="ECO:0000256" key="4">
    <source>
        <dbReference type="ARBA" id="ARBA00022723"/>
    </source>
</evidence>
<evidence type="ECO:0000256" key="2">
    <source>
        <dbReference type="ARBA" id="ARBA00004141"/>
    </source>
</evidence>
<comment type="pathway">
    <text evidence="10">Porphyrin-containing compound metabolism; heme A biosynthesis; heme A from heme O: step 1/1.</text>
</comment>
<dbReference type="PANTHER" id="PTHR23289">
    <property type="entry name" value="CYTOCHROME C OXIDASE ASSEMBLY PROTEIN COX15"/>
    <property type="match status" value="1"/>
</dbReference>
<evidence type="ECO:0000256" key="7">
    <source>
        <dbReference type="ARBA" id="ARBA00023004"/>
    </source>
</evidence>
<keyword evidence="9 12" id="KW-0472">Membrane</keyword>
<feature type="transmembrane region" description="Helical" evidence="12">
    <location>
        <begin position="396"/>
        <end position="414"/>
    </location>
</feature>
<accession>A0AAD3TTJ3</accession>
<dbReference type="EMBL" id="BTCM01000003">
    <property type="protein sequence ID" value="GMK56236.1"/>
    <property type="molecule type" value="Genomic_DNA"/>
</dbReference>
<keyword evidence="8" id="KW-0350">Heme biosynthesis</keyword>
<protein>
    <recommendedName>
        <fullName evidence="15">Cytochrome oxidase assembly</fullName>
    </recommendedName>
</protein>
<evidence type="ECO:0000256" key="8">
    <source>
        <dbReference type="ARBA" id="ARBA00023133"/>
    </source>
</evidence>
<evidence type="ECO:0000256" key="3">
    <source>
        <dbReference type="ARBA" id="ARBA00022692"/>
    </source>
</evidence>
<dbReference type="Pfam" id="PF02628">
    <property type="entry name" value="COX15-CtaA"/>
    <property type="match status" value="1"/>
</dbReference>
<feature type="transmembrane region" description="Helical" evidence="12">
    <location>
        <begin position="110"/>
        <end position="128"/>
    </location>
</feature>
<comment type="caution">
    <text evidence="13">The sequence shown here is derived from an EMBL/GenBank/DDBJ whole genome shotgun (WGS) entry which is preliminary data.</text>
</comment>
<evidence type="ECO:0000313" key="13">
    <source>
        <dbReference type="EMBL" id="GMK56236.1"/>
    </source>
</evidence>
<feature type="transmembrane region" description="Helical" evidence="12">
    <location>
        <begin position="462"/>
        <end position="482"/>
    </location>
</feature>
<evidence type="ECO:0000256" key="1">
    <source>
        <dbReference type="ARBA" id="ARBA00001970"/>
    </source>
</evidence>
<evidence type="ECO:0000256" key="12">
    <source>
        <dbReference type="SAM" id="Phobius"/>
    </source>
</evidence>
<reference evidence="13" key="1">
    <citation type="journal article" date="2023" name="BMC Genomics">
        <title>Chromosome-level genome assemblies of Cutaneotrichosporon spp. (Trichosporonales, Basidiomycota) reveal imbalanced evolution between nucleotide sequences and chromosome synteny.</title>
        <authorList>
            <person name="Kobayashi Y."/>
            <person name="Kayamori A."/>
            <person name="Aoki K."/>
            <person name="Shiwa Y."/>
            <person name="Matsutani M."/>
            <person name="Fujita N."/>
            <person name="Sugita T."/>
            <person name="Iwasaki W."/>
            <person name="Tanaka N."/>
            <person name="Takashima M."/>
        </authorList>
    </citation>
    <scope>NUCLEOTIDE SEQUENCE</scope>
    <source>
        <strain evidence="13">HIS016</strain>
    </source>
</reference>
<feature type="transmembrane region" description="Helical" evidence="12">
    <location>
        <begin position="222"/>
        <end position="243"/>
    </location>
</feature>
<feature type="transmembrane region" description="Helical" evidence="12">
    <location>
        <begin position="263"/>
        <end position="284"/>
    </location>
</feature>
<evidence type="ECO:0000313" key="14">
    <source>
        <dbReference type="Proteomes" id="UP001222932"/>
    </source>
</evidence>
<keyword evidence="3 12" id="KW-0812">Transmembrane</keyword>
<dbReference type="InterPro" id="IPR003780">
    <property type="entry name" value="COX15/CtaA_fam"/>
</dbReference>
<dbReference type="PANTHER" id="PTHR23289:SF2">
    <property type="entry name" value="CYTOCHROME C OXIDASE ASSEMBLY PROTEIN COX15 HOMOLOG"/>
    <property type="match status" value="1"/>
</dbReference>
<evidence type="ECO:0000256" key="11">
    <source>
        <dbReference type="ARBA" id="ARBA00048044"/>
    </source>
</evidence>
<keyword evidence="4" id="KW-0479">Metal-binding</keyword>
<dbReference type="AlphaFoldDB" id="A0AAD3TTJ3"/>
<dbReference type="GO" id="GO:0006784">
    <property type="term" value="P:heme A biosynthetic process"/>
    <property type="evidence" value="ECO:0007669"/>
    <property type="project" value="InterPro"/>
</dbReference>
<dbReference type="Proteomes" id="UP001222932">
    <property type="component" value="Unassembled WGS sequence"/>
</dbReference>